<name>A0A9W4UN97_9PLEO</name>
<dbReference type="EMBL" id="CAOQHR010000008">
    <property type="protein sequence ID" value="CAI6338814.1"/>
    <property type="molecule type" value="Genomic_DNA"/>
</dbReference>
<sequence>MLMVGRFRLFGFLLGSTTAGAGMYYYVIDEYRISNELLTEDIYALQSAVQRIESYVKTLEEKVDLKRK</sequence>
<comment type="caution">
    <text evidence="1">The sequence shown here is derived from an EMBL/GenBank/DDBJ whole genome shotgun (WGS) entry which is preliminary data.</text>
</comment>
<keyword evidence="2" id="KW-1185">Reference proteome</keyword>
<protein>
    <submittedName>
        <fullName evidence="1">Uncharacterized protein</fullName>
    </submittedName>
</protein>
<proteinExistence type="predicted"/>
<evidence type="ECO:0000313" key="1">
    <source>
        <dbReference type="EMBL" id="CAI6338814.1"/>
    </source>
</evidence>
<evidence type="ECO:0000313" key="2">
    <source>
        <dbReference type="Proteomes" id="UP001152607"/>
    </source>
</evidence>
<dbReference type="Proteomes" id="UP001152607">
    <property type="component" value="Unassembled WGS sequence"/>
</dbReference>
<accession>A0A9W4UN97</accession>
<dbReference type="PANTHER" id="PTHR37849">
    <property type="entry name" value="YALI0E11605P"/>
    <property type="match status" value="1"/>
</dbReference>
<dbReference type="PANTHER" id="PTHR37849:SF1">
    <property type="entry name" value="YALI0E11605P"/>
    <property type="match status" value="1"/>
</dbReference>
<gene>
    <name evidence="1" type="ORF">PDIGIT_LOCUS11949</name>
</gene>
<organism evidence="1 2">
    <name type="scientific">Periconia digitata</name>
    <dbReference type="NCBI Taxonomy" id="1303443"/>
    <lineage>
        <taxon>Eukaryota</taxon>
        <taxon>Fungi</taxon>
        <taxon>Dikarya</taxon>
        <taxon>Ascomycota</taxon>
        <taxon>Pezizomycotina</taxon>
        <taxon>Dothideomycetes</taxon>
        <taxon>Pleosporomycetidae</taxon>
        <taxon>Pleosporales</taxon>
        <taxon>Massarineae</taxon>
        <taxon>Periconiaceae</taxon>
        <taxon>Periconia</taxon>
    </lineage>
</organism>
<dbReference type="AlphaFoldDB" id="A0A9W4UN97"/>
<reference evidence="1" key="1">
    <citation type="submission" date="2023-01" db="EMBL/GenBank/DDBJ databases">
        <authorList>
            <person name="Van Ghelder C."/>
            <person name="Rancurel C."/>
        </authorList>
    </citation>
    <scope>NUCLEOTIDE SEQUENCE</scope>
    <source>
        <strain evidence="1">CNCM I-4278</strain>
    </source>
</reference>
<dbReference type="OrthoDB" id="5331396at2759"/>